<evidence type="ECO:0000256" key="1">
    <source>
        <dbReference type="ARBA" id="ARBA00022679"/>
    </source>
</evidence>
<name>A0A062VIX4_9PROT</name>
<evidence type="ECO:0000313" key="6">
    <source>
        <dbReference type="Proteomes" id="UP000027100"/>
    </source>
</evidence>
<feature type="domain" description="Rhodanese" evidence="4">
    <location>
        <begin position="168"/>
        <end position="278"/>
    </location>
</feature>
<dbReference type="InterPro" id="IPR036873">
    <property type="entry name" value="Rhodanese-like_dom_sf"/>
</dbReference>
<proteinExistence type="predicted"/>
<reference evidence="5 6" key="1">
    <citation type="journal article" date="2014" name="Antonie Van Leeuwenhoek">
        <title>Hyphomonas beringensis sp. nov. and Hyphomonas chukchiensis sp. nov., isolated from surface seawater of the Bering Sea and Chukchi Sea.</title>
        <authorList>
            <person name="Li C."/>
            <person name="Lai Q."/>
            <person name="Li G."/>
            <person name="Dong C."/>
            <person name="Wang J."/>
            <person name="Liao Y."/>
            <person name="Shao Z."/>
        </authorList>
    </citation>
    <scope>NUCLEOTIDE SEQUENCE [LARGE SCALE GENOMIC DNA]</scope>
    <source>
        <strain evidence="5 6">PS728</strain>
    </source>
</reference>
<keyword evidence="2" id="KW-0677">Repeat</keyword>
<feature type="domain" description="Rhodanese" evidence="4">
    <location>
        <begin position="19"/>
        <end position="138"/>
    </location>
</feature>
<accession>A0A062VIX4</accession>
<dbReference type="Proteomes" id="UP000027100">
    <property type="component" value="Unassembled WGS sequence"/>
</dbReference>
<dbReference type="PROSITE" id="PS00683">
    <property type="entry name" value="RHODANESE_2"/>
    <property type="match status" value="1"/>
</dbReference>
<dbReference type="eggNOG" id="COG2897">
    <property type="taxonomic scope" value="Bacteria"/>
</dbReference>
<dbReference type="AlphaFoldDB" id="A0A062VIX4"/>
<dbReference type="PANTHER" id="PTHR11364">
    <property type="entry name" value="THIOSULFATE SULFERTANSFERASE"/>
    <property type="match status" value="1"/>
</dbReference>
<dbReference type="Pfam" id="PF00581">
    <property type="entry name" value="Rhodanese"/>
    <property type="match status" value="2"/>
</dbReference>
<dbReference type="OrthoDB" id="9781034at2"/>
<evidence type="ECO:0000256" key="3">
    <source>
        <dbReference type="RuleBase" id="RU000507"/>
    </source>
</evidence>
<evidence type="ECO:0000256" key="2">
    <source>
        <dbReference type="ARBA" id="ARBA00022737"/>
    </source>
</evidence>
<dbReference type="STRING" id="1280954.HPO_06147"/>
<dbReference type="PATRIC" id="fig|1280954.3.peg.1252"/>
<protein>
    <recommendedName>
        <fullName evidence="3">Sulfurtransferase</fullName>
    </recommendedName>
</protein>
<evidence type="ECO:0000313" key="5">
    <source>
        <dbReference type="EMBL" id="KCZ99495.1"/>
    </source>
</evidence>
<keyword evidence="1 3" id="KW-0808">Transferase</keyword>
<dbReference type="InterPro" id="IPR001307">
    <property type="entry name" value="Thiosulphate_STrfase_CS"/>
</dbReference>
<dbReference type="SMART" id="SM00450">
    <property type="entry name" value="RHOD"/>
    <property type="match status" value="2"/>
</dbReference>
<gene>
    <name evidence="5" type="ORF">HPO_06147</name>
</gene>
<dbReference type="PANTHER" id="PTHR11364:SF27">
    <property type="entry name" value="SULFURTRANSFERASE"/>
    <property type="match status" value="1"/>
</dbReference>
<dbReference type="Gene3D" id="3.40.250.10">
    <property type="entry name" value="Rhodanese-like domain"/>
    <property type="match status" value="2"/>
</dbReference>
<keyword evidence="6" id="KW-1185">Reference proteome</keyword>
<sequence>MSEQGDPLVSADWLMTNITAPDVRIVDATWFASWTNPVETGREAWKRGHIPKAVYFDIDEIADTASPYPHMMPDAVKFSSRARKLGLGDGSRIVVYDQNRFFASARAWWMLRVMGHKDVYVLDGGLHAWVSEGGALDDLPTPPGERHFTPRVRSDLIMDARDMEQLVGSARVKIIDARPDGRFFGRDPEPRAELPSGHIPGSINVPGSLLVSEDGRMKSAEELRRLMPDPGAPTVATCGSGVTAAITALALARLGNWDVAVYDGSWTEWASDPSRPIVRGAP</sequence>
<dbReference type="InterPro" id="IPR001763">
    <property type="entry name" value="Rhodanese-like_dom"/>
</dbReference>
<dbReference type="RefSeq" id="WP_035595771.1">
    <property type="nucleotide sequence ID" value="NZ_ARYM01000005.1"/>
</dbReference>
<dbReference type="InterPro" id="IPR045078">
    <property type="entry name" value="TST/MPST-like"/>
</dbReference>
<dbReference type="GO" id="GO:0004792">
    <property type="term" value="F:thiosulfate-cyanide sulfurtransferase activity"/>
    <property type="evidence" value="ECO:0007669"/>
    <property type="project" value="InterPro"/>
</dbReference>
<dbReference type="EMBL" id="ARYM01000005">
    <property type="protein sequence ID" value="KCZ99495.1"/>
    <property type="molecule type" value="Genomic_DNA"/>
</dbReference>
<organism evidence="5 6">
    <name type="scientific">Hyphomonas polymorpha PS728</name>
    <dbReference type="NCBI Taxonomy" id="1280954"/>
    <lineage>
        <taxon>Bacteria</taxon>
        <taxon>Pseudomonadati</taxon>
        <taxon>Pseudomonadota</taxon>
        <taxon>Alphaproteobacteria</taxon>
        <taxon>Hyphomonadales</taxon>
        <taxon>Hyphomonadaceae</taxon>
        <taxon>Hyphomonas</taxon>
    </lineage>
</organism>
<dbReference type="CDD" id="cd01448">
    <property type="entry name" value="TST_Repeat_1"/>
    <property type="match status" value="1"/>
</dbReference>
<dbReference type="SUPFAM" id="SSF52821">
    <property type="entry name" value="Rhodanese/Cell cycle control phosphatase"/>
    <property type="match status" value="2"/>
</dbReference>
<dbReference type="CDD" id="cd01449">
    <property type="entry name" value="TST_Repeat_2"/>
    <property type="match status" value="1"/>
</dbReference>
<comment type="caution">
    <text evidence="5">The sequence shown here is derived from an EMBL/GenBank/DDBJ whole genome shotgun (WGS) entry which is preliminary data.</text>
</comment>
<dbReference type="PROSITE" id="PS50206">
    <property type="entry name" value="RHODANESE_3"/>
    <property type="match status" value="2"/>
</dbReference>
<evidence type="ECO:0000259" key="4">
    <source>
        <dbReference type="PROSITE" id="PS50206"/>
    </source>
</evidence>